<comment type="caution">
    <text evidence="1">The sequence shown here is derived from an EMBL/GenBank/DDBJ whole genome shotgun (WGS) entry which is preliminary data.</text>
</comment>
<evidence type="ECO:0000313" key="1">
    <source>
        <dbReference type="EMBL" id="MFC5848590.1"/>
    </source>
</evidence>
<gene>
    <name evidence="1" type="ORF">ACFPQ6_09730</name>
</gene>
<dbReference type="RefSeq" id="WP_380048786.1">
    <property type="nucleotide sequence ID" value="NZ_JBHSOH010000008.1"/>
</dbReference>
<proteinExistence type="predicted"/>
<evidence type="ECO:0000313" key="2">
    <source>
        <dbReference type="Proteomes" id="UP001595979"/>
    </source>
</evidence>
<organism evidence="1 2">
    <name type="scientific">Deinococcus petrolearius</name>
    <dbReference type="NCBI Taxonomy" id="1751295"/>
    <lineage>
        <taxon>Bacteria</taxon>
        <taxon>Thermotogati</taxon>
        <taxon>Deinococcota</taxon>
        <taxon>Deinococci</taxon>
        <taxon>Deinococcales</taxon>
        <taxon>Deinococcaceae</taxon>
        <taxon>Deinococcus</taxon>
    </lineage>
</organism>
<reference evidence="2" key="1">
    <citation type="journal article" date="2019" name="Int. J. Syst. Evol. Microbiol.">
        <title>The Global Catalogue of Microorganisms (GCM) 10K type strain sequencing project: providing services to taxonomists for standard genome sequencing and annotation.</title>
        <authorList>
            <consortium name="The Broad Institute Genomics Platform"/>
            <consortium name="The Broad Institute Genome Sequencing Center for Infectious Disease"/>
            <person name="Wu L."/>
            <person name="Ma J."/>
        </authorList>
    </citation>
    <scope>NUCLEOTIDE SEQUENCE [LARGE SCALE GENOMIC DNA]</scope>
    <source>
        <strain evidence="2">CGMCC 1.15053</strain>
    </source>
</reference>
<protein>
    <submittedName>
        <fullName evidence="1">Uncharacterized protein</fullName>
    </submittedName>
</protein>
<keyword evidence="2" id="KW-1185">Reference proteome</keyword>
<name>A0ABW1DKE5_9DEIO</name>
<sequence>MQSGLQISARLARSSPIVAVVQVSDAKAEAVAGRLLKRYPTIALSHVSRTALRKINAPVTQLVILPPKQQQVTMLLMSDAVPDQREQWFDGTEPDTPLIWRNYQLHHNEKGRMTWRLSGAARTYYQDRIARLISGRSGSVPVLNGEGKQVGQRPGYRPSPEAARLQLQQLAVHMSHYPGLSGVRADIATLAQYSNRIWKSTYDVPCPEWPTMPYTRFLAARTAPLADVIHHQEGATDAQTEETAELE</sequence>
<dbReference type="EMBL" id="JBHSOH010000008">
    <property type="protein sequence ID" value="MFC5848590.1"/>
    <property type="molecule type" value="Genomic_DNA"/>
</dbReference>
<dbReference type="Proteomes" id="UP001595979">
    <property type="component" value="Unassembled WGS sequence"/>
</dbReference>
<accession>A0ABW1DKE5</accession>